<dbReference type="EMBL" id="CP040846">
    <property type="protein sequence ID" value="QDA31294.1"/>
    <property type="molecule type" value="Genomic_DNA"/>
</dbReference>
<keyword evidence="3" id="KW-1185">Reference proteome</keyword>
<proteinExistence type="predicted"/>
<dbReference type="GeneID" id="40474791"/>
<sequence length="69" mass="7249">MLIGTALLTFQEETALLAVLILSPLLQWVFAKVAGAQIEKKGGALRTVPAVLSFIAVSIVVRMGLAVSI</sequence>
<name>A0A4Y5SLN4_9EURY</name>
<evidence type="ECO:0000313" key="3">
    <source>
        <dbReference type="Proteomes" id="UP000306007"/>
    </source>
</evidence>
<organism evidence="2 3">
    <name type="scientific">Thermococcus indicus</name>
    <dbReference type="NCBI Taxonomy" id="2586643"/>
    <lineage>
        <taxon>Archaea</taxon>
        <taxon>Methanobacteriati</taxon>
        <taxon>Methanobacteriota</taxon>
        <taxon>Thermococci</taxon>
        <taxon>Thermococcales</taxon>
        <taxon>Thermococcaceae</taxon>
        <taxon>Thermococcus</taxon>
    </lineage>
</organism>
<keyword evidence="1" id="KW-0812">Transmembrane</keyword>
<dbReference type="Proteomes" id="UP000306007">
    <property type="component" value="Chromosome"/>
</dbReference>
<protein>
    <submittedName>
        <fullName evidence="2">Uncharacterized protein</fullName>
    </submittedName>
</protein>
<evidence type="ECO:0000313" key="2">
    <source>
        <dbReference type="EMBL" id="QDA31294.1"/>
    </source>
</evidence>
<dbReference type="RefSeq" id="WP_139680637.1">
    <property type="nucleotide sequence ID" value="NZ_CP040846.1"/>
</dbReference>
<keyword evidence="1" id="KW-1133">Transmembrane helix</keyword>
<feature type="transmembrane region" description="Helical" evidence="1">
    <location>
        <begin position="47"/>
        <end position="67"/>
    </location>
</feature>
<keyword evidence="1" id="KW-0472">Membrane</keyword>
<evidence type="ECO:0000256" key="1">
    <source>
        <dbReference type="SAM" id="Phobius"/>
    </source>
</evidence>
<dbReference type="KEGG" id="tic:FH039_06365"/>
<accession>A0A4Y5SLN4</accession>
<gene>
    <name evidence="2" type="ORF">FH039_06365</name>
</gene>
<reference evidence="2 3" key="1">
    <citation type="submission" date="2019-06" db="EMBL/GenBank/DDBJ databases">
        <title>Thermococcus indicus sp. nov., a Fe(III)-reducing hyperthermophilic archaeon isolated from the Onnuri vent field of the Central Indian Ocean ridge.</title>
        <authorList>
            <person name="Lim J.K."/>
            <person name="Kim Y.J."/>
            <person name="Kwon K.K."/>
        </authorList>
    </citation>
    <scope>NUCLEOTIDE SEQUENCE [LARGE SCALE GENOMIC DNA]</scope>
    <source>
        <strain evidence="2 3">IOH1</strain>
    </source>
</reference>
<dbReference type="AlphaFoldDB" id="A0A4Y5SLN4"/>